<dbReference type="Proteomes" id="UP001596274">
    <property type="component" value="Unassembled WGS sequence"/>
</dbReference>
<evidence type="ECO:0000313" key="2">
    <source>
        <dbReference type="Proteomes" id="UP001596274"/>
    </source>
</evidence>
<dbReference type="InterPro" id="IPR029063">
    <property type="entry name" value="SAM-dependent_MTases_sf"/>
</dbReference>
<proteinExistence type="predicted"/>
<dbReference type="Gene3D" id="3.40.50.150">
    <property type="entry name" value="Vaccinia Virus protein VP39"/>
    <property type="match status" value="1"/>
</dbReference>
<keyword evidence="2" id="KW-1185">Reference proteome</keyword>
<comment type="caution">
    <text evidence="1">The sequence shown here is derived from an EMBL/GenBank/DDBJ whole genome shotgun (WGS) entry which is preliminary data.</text>
</comment>
<gene>
    <name evidence="1" type="ORF">ACFQDD_09330</name>
</gene>
<sequence length="337" mass="38490">MIQKIQKAVRDPSKIPTYFQWVYRTKFLSNYHRYIRSRGASIYRDSGDWQPQTDVHHSIRETVFGDLKLNDQDRTAFRTYLKVCDLANYLGCESVLEIGAGLSTAIWADFSERTGASVTSIDADFDRFDRWIAGTRHERAITDHVQTKEGVSIDPEELRQFYANSHTEYADIPVTAIASDLDQFARAAGCPARHVDLNRSLVSRRAWSASDVIVSDEKLRFPKKFLNYYVKGTDSFDELVEMLGDVEQTNVIEDLTNMGNGWDLIWFDSGEVSSMVEWKQLKSHINPGGIAAFHDIFFPKSMKNFVVGATLLNDPNWEIILVEESTRQGLLLAQKRT</sequence>
<accession>A0ABD5T8S4</accession>
<reference evidence="1 2" key="1">
    <citation type="journal article" date="2019" name="Int. J. Syst. Evol. Microbiol.">
        <title>The Global Catalogue of Microorganisms (GCM) 10K type strain sequencing project: providing services to taxonomists for standard genome sequencing and annotation.</title>
        <authorList>
            <consortium name="The Broad Institute Genomics Platform"/>
            <consortium name="The Broad Institute Genome Sequencing Center for Infectious Disease"/>
            <person name="Wu L."/>
            <person name="Ma J."/>
        </authorList>
    </citation>
    <scope>NUCLEOTIDE SEQUENCE [LARGE SCALE GENOMIC DNA]</scope>
    <source>
        <strain evidence="1 2">PJ61</strain>
    </source>
</reference>
<dbReference type="EMBL" id="JBHSWT010000477">
    <property type="protein sequence ID" value="MFC6771715.1"/>
    <property type="molecule type" value="Genomic_DNA"/>
</dbReference>
<dbReference type="AlphaFoldDB" id="A0ABD5T8S4"/>
<dbReference type="SUPFAM" id="SSF53335">
    <property type="entry name" value="S-adenosyl-L-methionine-dependent methyltransferases"/>
    <property type="match status" value="1"/>
</dbReference>
<organism evidence="1 2">
    <name type="scientific">Halorubrum pallidum</name>
    <dbReference type="NCBI Taxonomy" id="1526114"/>
    <lineage>
        <taxon>Archaea</taxon>
        <taxon>Methanobacteriati</taxon>
        <taxon>Methanobacteriota</taxon>
        <taxon>Stenosarchaea group</taxon>
        <taxon>Halobacteria</taxon>
        <taxon>Halobacteriales</taxon>
        <taxon>Haloferacaceae</taxon>
        <taxon>Halorubrum</taxon>
    </lineage>
</organism>
<protein>
    <recommendedName>
        <fullName evidence="3">Class I SAM-dependent methyltransferase</fullName>
    </recommendedName>
</protein>
<evidence type="ECO:0008006" key="3">
    <source>
        <dbReference type="Google" id="ProtNLM"/>
    </source>
</evidence>
<evidence type="ECO:0000313" key="1">
    <source>
        <dbReference type="EMBL" id="MFC6771715.1"/>
    </source>
</evidence>
<name>A0ABD5T8S4_9EURY</name>